<comment type="caution">
    <text evidence="3">The sequence shown here is derived from an EMBL/GenBank/DDBJ whole genome shotgun (WGS) entry which is preliminary data.</text>
</comment>
<dbReference type="RefSeq" id="WP_179796540.1">
    <property type="nucleotide sequence ID" value="NZ_BAABHP010000001.1"/>
</dbReference>
<dbReference type="InterPro" id="IPR036165">
    <property type="entry name" value="YefM-like_sf"/>
</dbReference>
<reference evidence="3 4" key="1">
    <citation type="submission" date="2020-07" db="EMBL/GenBank/DDBJ databases">
        <title>Sequencing the genomes of 1000 actinobacteria strains.</title>
        <authorList>
            <person name="Klenk H.-P."/>
        </authorList>
    </citation>
    <scope>NUCLEOTIDE SEQUENCE [LARGE SCALE GENOMIC DNA]</scope>
    <source>
        <strain evidence="3 4">DSM 45772</strain>
    </source>
</reference>
<dbReference type="EMBL" id="JACCBN010000001">
    <property type="protein sequence ID" value="NYD39186.1"/>
    <property type="molecule type" value="Genomic_DNA"/>
</dbReference>
<name>A0A7Y9J8J5_9PSEU</name>
<dbReference type="InterPro" id="IPR006442">
    <property type="entry name" value="Antitoxin_Phd/YefM"/>
</dbReference>
<gene>
    <name evidence="3" type="ORF">BJ983_005288</name>
</gene>
<comment type="function">
    <text evidence="2">Antitoxin component of a type II toxin-antitoxin (TA) system.</text>
</comment>
<dbReference type="Gene3D" id="3.40.1620.10">
    <property type="entry name" value="YefM-like domain"/>
    <property type="match status" value="1"/>
</dbReference>
<keyword evidence="4" id="KW-1185">Reference proteome</keyword>
<sequence>MTADHGAQAFNIHEAKTNLSRIIERVERGEEVVISRAGTPVAKVVPLEPRARRTARGSLAGRIDLTGDWDSAETNEAIARDFGLAP</sequence>
<protein>
    <recommendedName>
        <fullName evidence="2">Antitoxin</fullName>
    </recommendedName>
</protein>
<organism evidence="3 4">
    <name type="scientific">Actinomycetospora corticicola</name>
    <dbReference type="NCBI Taxonomy" id="663602"/>
    <lineage>
        <taxon>Bacteria</taxon>
        <taxon>Bacillati</taxon>
        <taxon>Actinomycetota</taxon>
        <taxon>Actinomycetes</taxon>
        <taxon>Pseudonocardiales</taxon>
        <taxon>Pseudonocardiaceae</taxon>
        <taxon>Actinomycetospora</taxon>
    </lineage>
</organism>
<evidence type="ECO:0000256" key="1">
    <source>
        <dbReference type="ARBA" id="ARBA00009981"/>
    </source>
</evidence>
<evidence type="ECO:0000256" key="2">
    <source>
        <dbReference type="RuleBase" id="RU362080"/>
    </source>
</evidence>
<dbReference type="Proteomes" id="UP000535890">
    <property type="component" value="Unassembled WGS sequence"/>
</dbReference>
<proteinExistence type="inferred from homology"/>
<dbReference type="PANTHER" id="PTHR35377">
    <property type="entry name" value="ANTITOXIN VAPB49-RELATED-RELATED"/>
    <property type="match status" value="1"/>
</dbReference>
<dbReference type="InterPro" id="IPR051416">
    <property type="entry name" value="phD-YefM_TA_antitoxins"/>
</dbReference>
<dbReference type="AlphaFoldDB" id="A0A7Y9J8J5"/>
<evidence type="ECO:0000313" key="4">
    <source>
        <dbReference type="Proteomes" id="UP000535890"/>
    </source>
</evidence>
<dbReference type="NCBIfam" id="TIGR01552">
    <property type="entry name" value="phd_fam"/>
    <property type="match status" value="1"/>
</dbReference>
<dbReference type="SUPFAM" id="SSF143120">
    <property type="entry name" value="YefM-like"/>
    <property type="match status" value="1"/>
</dbReference>
<evidence type="ECO:0000313" key="3">
    <source>
        <dbReference type="EMBL" id="NYD39186.1"/>
    </source>
</evidence>
<dbReference type="Pfam" id="PF02604">
    <property type="entry name" value="PhdYeFM_antitox"/>
    <property type="match status" value="1"/>
</dbReference>
<comment type="similarity">
    <text evidence="1 2">Belongs to the phD/YefM antitoxin family.</text>
</comment>
<dbReference type="PANTHER" id="PTHR35377:SF4">
    <property type="entry name" value="PREVENT-HOST-DEATH FAMILY PROTEIN"/>
    <property type="match status" value="1"/>
</dbReference>
<accession>A0A7Y9J8J5</accession>